<gene>
    <name evidence="1" type="ORF">RPERSI_LOCUS17693</name>
</gene>
<sequence length="76" mass="7886">ADITAAGNLSPTDLLLLSGTSQAAPHVAGTIALIIASSGNRSPDKMKEFLDKLSTKNVVKGFIGSAPNRFLRVPHS</sequence>
<accession>A0ACA9R846</accession>
<comment type="caution">
    <text evidence="1">The sequence shown here is derived from an EMBL/GenBank/DDBJ whole genome shotgun (WGS) entry which is preliminary data.</text>
</comment>
<dbReference type="Proteomes" id="UP000789920">
    <property type="component" value="Unassembled WGS sequence"/>
</dbReference>
<protein>
    <submittedName>
        <fullName evidence="1">9657_t:CDS:1</fullName>
    </submittedName>
</protein>
<reference evidence="1" key="1">
    <citation type="submission" date="2021-06" db="EMBL/GenBank/DDBJ databases">
        <authorList>
            <person name="Kallberg Y."/>
            <person name="Tangrot J."/>
            <person name="Rosling A."/>
        </authorList>
    </citation>
    <scope>NUCLEOTIDE SEQUENCE</scope>
    <source>
        <strain evidence="1">MA461A</strain>
    </source>
</reference>
<proteinExistence type="predicted"/>
<name>A0ACA9R846_9GLOM</name>
<feature type="non-terminal residue" evidence="1">
    <location>
        <position position="1"/>
    </location>
</feature>
<dbReference type="EMBL" id="CAJVQC010045694">
    <property type="protein sequence ID" value="CAG8781745.1"/>
    <property type="molecule type" value="Genomic_DNA"/>
</dbReference>
<evidence type="ECO:0000313" key="1">
    <source>
        <dbReference type="EMBL" id="CAG8781745.1"/>
    </source>
</evidence>
<evidence type="ECO:0000313" key="2">
    <source>
        <dbReference type="Proteomes" id="UP000789920"/>
    </source>
</evidence>
<keyword evidence="2" id="KW-1185">Reference proteome</keyword>
<organism evidence="1 2">
    <name type="scientific">Racocetra persica</name>
    <dbReference type="NCBI Taxonomy" id="160502"/>
    <lineage>
        <taxon>Eukaryota</taxon>
        <taxon>Fungi</taxon>
        <taxon>Fungi incertae sedis</taxon>
        <taxon>Mucoromycota</taxon>
        <taxon>Glomeromycotina</taxon>
        <taxon>Glomeromycetes</taxon>
        <taxon>Diversisporales</taxon>
        <taxon>Gigasporaceae</taxon>
        <taxon>Racocetra</taxon>
    </lineage>
</organism>